<proteinExistence type="predicted"/>
<comment type="caution">
    <text evidence="2">The sequence shown here is derived from an EMBL/GenBank/DDBJ whole genome shotgun (WGS) entry which is preliminary data.</text>
</comment>
<sequence>MFSHVAAFIVGCEIAFWVVLAAGLVFRYLLRLGRTGAVLLALIPLIDVVLLAAVAVDLHNGAEVGWVHRVAGIYLGVSVAFGPSVVRWADRRFAYHFAGGAKPEPAPKEGPEAFRKECADFGRWLLAAGISAVAVLGLGSTVANGEQASALYGIFPTLATITVIWLITGPVWVLGKQ</sequence>
<dbReference type="Proteomes" id="UP000053060">
    <property type="component" value="Unassembled WGS sequence"/>
</dbReference>
<feature type="transmembrane region" description="Helical" evidence="1">
    <location>
        <begin position="124"/>
        <end position="143"/>
    </location>
</feature>
<dbReference type="PATRIC" id="fig|1441730.3.peg.286"/>
<protein>
    <submittedName>
        <fullName evidence="2">Membrane protein</fullName>
    </submittedName>
</protein>
<keyword evidence="1" id="KW-0472">Membrane</keyword>
<evidence type="ECO:0000313" key="3">
    <source>
        <dbReference type="Proteomes" id="UP000053060"/>
    </source>
</evidence>
<gene>
    <name evidence="2" type="ORF">Z045_01355</name>
</gene>
<reference evidence="3" key="1">
    <citation type="submission" date="2015-01" db="EMBL/GenBank/DDBJ databases">
        <title>Draft genome sequence of Rhodococcus pyridinivorans strain KG-16, a hydrocarbon-degrading bacterium.</title>
        <authorList>
            <person name="Aggarwal R.K."/>
            <person name="Dawar C."/>
        </authorList>
    </citation>
    <scope>NUCLEOTIDE SEQUENCE [LARGE SCALE GENOMIC DNA]</scope>
    <source>
        <strain evidence="3">KG-16</strain>
    </source>
</reference>
<feature type="transmembrane region" description="Helical" evidence="1">
    <location>
        <begin position="6"/>
        <end position="30"/>
    </location>
</feature>
<organism evidence="2 3">
    <name type="scientific">Rhodococcus pyridinivorans KG-16</name>
    <dbReference type="NCBI Taxonomy" id="1441730"/>
    <lineage>
        <taxon>Bacteria</taxon>
        <taxon>Bacillati</taxon>
        <taxon>Actinomycetota</taxon>
        <taxon>Actinomycetes</taxon>
        <taxon>Mycobacteriales</taxon>
        <taxon>Nocardiaceae</taxon>
        <taxon>Rhodococcus</taxon>
    </lineage>
</organism>
<feature type="transmembrane region" description="Helical" evidence="1">
    <location>
        <begin position="66"/>
        <end position="86"/>
    </location>
</feature>
<reference evidence="2 3" key="2">
    <citation type="journal article" date="2016" name="Genome Announc.">
        <title>Draft Genome Sequence of a Versatile Hydrocarbon-Degrading Bacterium, Rhodococcus pyridinivorans Strain KG-16, Collected from Oil Fields in India.</title>
        <authorList>
            <person name="Aggarwal R.K."/>
            <person name="Dawar C."/>
            <person name="Phanindranath R."/>
            <person name="Mutnuri L."/>
            <person name="Dayal A.M."/>
        </authorList>
    </citation>
    <scope>NUCLEOTIDE SEQUENCE [LARGE SCALE GENOMIC DNA]</scope>
    <source>
        <strain evidence="2 3">KG-16</strain>
    </source>
</reference>
<feature type="transmembrane region" description="Helical" evidence="1">
    <location>
        <begin position="37"/>
        <end position="54"/>
    </location>
</feature>
<name>A0A0V9URZ2_9NOCA</name>
<evidence type="ECO:0000313" key="2">
    <source>
        <dbReference type="EMBL" id="KSZ60752.1"/>
    </source>
</evidence>
<keyword evidence="1" id="KW-1133">Transmembrane helix</keyword>
<dbReference type="RefSeq" id="WP_060650276.1">
    <property type="nucleotide sequence ID" value="NZ_AZXY01000001.1"/>
</dbReference>
<keyword evidence="1" id="KW-0812">Transmembrane</keyword>
<dbReference type="AlphaFoldDB" id="A0A0V9URZ2"/>
<evidence type="ECO:0000256" key="1">
    <source>
        <dbReference type="SAM" id="Phobius"/>
    </source>
</evidence>
<accession>A0A0V9URZ2</accession>
<dbReference type="EMBL" id="AZXY01000001">
    <property type="protein sequence ID" value="KSZ60752.1"/>
    <property type="molecule type" value="Genomic_DNA"/>
</dbReference>
<feature type="transmembrane region" description="Helical" evidence="1">
    <location>
        <begin position="149"/>
        <end position="174"/>
    </location>
</feature>